<dbReference type="EMBL" id="CP002582">
    <property type="protein sequence ID" value="ADZ83211.1"/>
    <property type="molecule type" value="Genomic_DNA"/>
</dbReference>
<dbReference type="STRING" id="642492.Clole_1485"/>
<evidence type="ECO:0000256" key="1">
    <source>
        <dbReference type="SAM" id="Coils"/>
    </source>
</evidence>
<dbReference type="RefSeq" id="WP_013656509.1">
    <property type="nucleotide sequence ID" value="NC_015275.1"/>
</dbReference>
<keyword evidence="1" id="KW-0175">Coiled coil</keyword>
<name>F2JJ52_CELLD</name>
<dbReference type="KEGG" id="cle:Clole_1485"/>
<dbReference type="HOGENOM" id="CLU_1150250_0_0_9"/>
<evidence type="ECO:0000313" key="2">
    <source>
        <dbReference type="EMBL" id="ADZ83211.1"/>
    </source>
</evidence>
<feature type="coiled-coil region" evidence="1">
    <location>
        <begin position="120"/>
        <end position="147"/>
    </location>
</feature>
<sequence length="241" mass="28039">MQNTEKMISEFLEQIERDKVLAAEKLNAMEEQKCVLDRERSEISKAVIRLENEGDQEAVQKLTKELSKRVNDISVLASKIEAYKEMGNNYEAEAEKVFALAAKEFNEEQVQREKKCREGISKAEVEVKEAEKVLEEKNKILEEQERIFDSVKYDKRRLIEFQLPGIMKYMPRKIRDFNPNVKVTVPTKVPGGTVYRDNYVEFYGQEGLEAQLNYYYQKVLNGDGKESVPKRKSVVDKILGR</sequence>
<dbReference type="Proteomes" id="UP000008467">
    <property type="component" value="Chromosome"/>
</dbReference>
<keyword evidence="3" id="KW-1185">Reference proteome</keyword>
<accession>F2JJ52</accession>
<evidence type="ECO:0000313" key="3">
    <source>
        <dbReference type="Proteomes" id="UP000008467"/>
    </source>
</evidence>
<protein>
    <submittedName>
        <fullName evidence="2">Uncharacterized protein</fullName>
    </submittedName>
</protein>
<organism evidence="2 3">
    <name type="scientific">Cellulosilyticum lentocellum (strain ATCC 49066 / DSM 5427 / NCIMB 11756 / RHM5)</name>
    <name type="common">Clostridium lentocellum</name>
    <dbReference type="NCBI Taxonomy" id="642492"/>
    <lineage>
        <taxon>Bacteria</taxon>
        <taxon>Bacillati</taxon>
        <taxon>Bacillota</taxon>
        <taxon>Clostridia</taxon>
        <taxon>Lachnospirales</taxon>
        <taxon>Cellulosilyticaceae</taxon>
        <taxon>Cellulosilyticum</taxon>
    </lineage>
</organism>
<dbReference type="AlphaFoldDB" id="F2JJ52"/>
<proteinExistence type="predicted"/>
<reference evidence="2 3" key="1">
    <citation type="journal article" date="2011" name="J. Bacteriol.">
        <title>Complete genome sequence of the cellulose-degrading bacterium Cellulosilyticum lentocellum.</title>
        <authorList>
            <consortium name="US DOE Joint Genome Institute"/>
            <person name="Miller D.A."/>
            <person name="Suen G."/>
            <person name="Bruce D."/>
            <person name="Copeland A."/>
            <person name="Cheng J.F."/>
            <person name="Detter C."/>
            <person name="Goodwin L.A."/>
            <person name="Han C.S."/>
            <person name="Hauser L.J."/>
            <person name="Land M.L."/>
            <person name="Lapidus A."/>
            <person name="Lucas S."/>
            <person name="Meincke L."/>
            <person name="Pitluck S."/>
            <person name="Tapia R."/>
            <person name="Teshima H."/>
            <person name="Woyke T."/>
            <person name="Fox B.G."/>
            <person name="Angert E.R."/>
            <person name="Currie C.R."/>
        </authorList>
    </citation>
    <scope>NUCLEOTIDE SEQUENCE [LARGE SCALE GENOMIC DNA]</scope>
    <source>
        <strain evidence="3">ATCC 49066 / DSM 5427 / NCIMB 11756 / RHM5</strain>
    </source>
</reference>
<gene>
    <name evidence="2" type="ordered locus">Clole_1485</name>
</gene>